<dbReference type="EMBL" id="CM037629">
    <property type="protein sequence ID" value="KAH7990497.1"/>
    <property type="molecule type" value="Genomic_DNA"/>
</dbReference>
<organism evidence="1 2">
    <name type="scientific">Sphaerodactylus townsendi</name>
    <dbReference type="NCBI Taxonomy" id="933632"/>
    <lineage>
        <taxon>Eukaryota</taxon>
        <taxon>Metazoa</taxon>
        <taxon>Chordata</taxon>
        <taxon>Craniata</taxon>
        <taxon>Vertebrata</taxon>
        <taxon>Euteleostomi</taxon>
        <taxon>Lepidosauria</taxon>
        <taxon>Squamata</taxon>
        <taxon>Bifurcata</taxon>
        <taxon>Gekkota</taxon>
        <taxon>Sphaerodactylidae</taxon>
        <taxon>Sphaerodactylus</taxon>
    </lineage>
</organism>
<sequence>MTHPNQVGQLAATQLGHGRVLDRLILPALDLGMLDFQNDARLCLKNLGLARELTRAGSSVRSLVKTWEVHRRPYLGHPDEAVNEPTMPTVMMSHCFFKNSKLTRESGTDFPIPPIPPVVDSETEKLIREKDAELRQMQEMLQKIQQQMTDSH</sequence>
<evidence type="ECO:0000313" key="2">
    <source>
        <dbReference type="Proteomes" id="UP000827872"/>
    </source>
</evidence>
<gene>
    <name evidence="1" type="ORF">K3G42_007762</name>
</gene>
<comment type="caution">
    <text evidence="1">The sequence shown here is derived from an EMBL/GenBank/DDBJ whole genome shotgun (WGS) entry which is preliminary data.</text>
</comment>
<proteinExistence type="predicted"/>
<keyword evidence="2" id="KW-1185">Reference proteome</keyword>
<dbReference type="Proteomes" id="UP000827872">
    <property type="component" value="Linkage Group LG16"/>
</dbReference>
<evidence type="ECO:0000313" key="1">
    <source>
        <dbReference type="EMBL" id="KAH7990497.1"/>
    </source>
</evidence>
<name>A0ACB8EDB3_9SAUR</name>
<reference evidence="1" key="1">
    <citation type="submission" date="2021-08" db="EMBL/GenBank/DDBJ databases">
        <title>The first chromosome-level gecko genome reveals the dynamic sex chromosomes of Neotropical dwarf geckos (Sphaerodactylidae: Sphaerodactylus).</title>
        <authorList>
            <person name="Pinto B.J."/>
            <person name="Keating S.E."/>
            <person name="Gamble T."/>
        </authorList>
    </citation>
    <scope>NUCLEOTIDE SEQUENCE</scope>
    <source>
        <strain evidence="1">TG3544</strain>
    </source>
</reference>
<protein>
    <submittedName>
        <fullName evidence="1">Uncharacterized protein</fullName>
    </submittedName>
</protein>
<accession>A0ACB8EDB3</accession>